<evidence type="ECO:0000313" key="3">
    <source>
        <dbReference type="Proteomes" id="UP000245697"/>
    </source>
</evidence>
<dbReference type="EMBL" id="QGGR01000067">
    <property type="protein sequence ID" value="PWK26125.1"/>
    <property type="molecule type" value="Genomic_DNA"/>
</dbReference>
<keyword evidence="3" id="KW-1185">Reference proteome</keyword>
<proteinExistence type="predicted"/>
<reference evidence="2 3" key="1">
    <citation type="submission" date="2018-05" db="EMBL/GenBank/DDBJ databases">
        <title>Genomic Encyclopedia of Archaeal and Bacterial Type Strains, Phase II (KMG-II): from individual species to whole genera.</title>
        <authorList>
            <person name="Goeker M."/>
        </authorList>
    </citation>
    <scope>NUCLEOTIDE SEQUENCE [LARGE SCALE GENOMIC DNA]</scope>
    <source>
        <strain evidence="2 3">DSM 45184</strain>
    </source>
</reference>
<accession>A0A316E804</accession>
<evidence type="ECO:0000313" key="2">
    <source>
        <dbReference type="EMBL" id="PWK26125.1"/>
    </source>
</evidence>
<dbReference type="Proteomes" id="UP000245697">
    <property type="component" value="Unassembled WGS sequence"/>
</dbReference>
<keyword evidence="1" id="KW-0812">Transmembrane</keyword>
<keyword evidence="1" id="KW-0472">Membrane</keyword>
<sequence>MVAATIPIWASLAGIVIAAGTCALRRPWWIVGMAVGYVIALGGLGIGWLVTYAGQ</sequence>
<evidence type="ECO:0000256" key="1">
    <source>
        <dbReference type="SAM" id="Phobius"/>
    </source>
</evidence>
<organism evidence="2 3">
    <name type="scientific">Actinoplanes xinjiangensis</name>
    <dbReference type="NCBI Taxonomy" id="512350"/>
    <lineage>
        <taxon>Bacteria</taxon>
        <taxon>Bacillati</taxon>
        <taxon>Actinomycetota</taxon>
        <taxon>Actinomycetes</taxon>
        <taxon>Micromonosporales</taxon>
        <taxon>Micromonosporaceae</taxon>
        <taxon>Actinoplanes</taxon>
    </lineage>
</organism>
<dbReference type="AlphaFoldDB" id="A0A316E804"/>
<protein>
    <submittedName>
        <fullName evidence="2">Uncharacterized protein</fullName>
    </submittedName>
</protein>
<gene>
    <name evidence="2" type="ORF">BC793_1677</name>
</gene>
<comment type="caution">
    <text evidence="2">The sequence shown here is derived from an EMBL/GenBank/DDBJ whole genome shotgun (WGS) entry which is preliminary data.</text>
</comment>
<keyword evidence="1" id="KW-1133">Transmembrane helix</keyword>
<feature type="transmembrane region" description="Helical" evidence="1">
    <location>
        <begin position="28"/>
        <end position="50"/>
    </location>
</feature>
<name>A0A316E804_9ACTN</name>